<evidence type="ECO:0000313" key="1">
    <source>
        <dbReference type="EMBL" id="PIW66494.1"/>
    </source>
</evidence>
<reference evidence="1 2" key="1">
    <citation type="submission" date="2017-09" db="EMBL/GenBank/DDBJ databases">
        <title>Depth-based differentiation of microbial function through sediment-hosted aquifers and enrichment of novel symbionts in the deep terrestrial subsurface.</title>
        <authorList>
            <person name="Probst A.J."/>
            <person name="Ladd B."/>
            <person name="Jarett J.K."/>
            <person name="Geller-Mcgrath D.E."/>
            <person name="Sieber C.M."/>
            <person name="Emerson J.B."/>
            <person name="Anantharaman K."/>
            <person name="Thomas B.C."/>
            <person name="Malmstrom R."/>
            <person name="Stieglmeier M."/>
            <person name="Klingl A."/>
            <person name="Woyke T."/>
            <person name="Ryan C.M."/>
            <person name="Banfield J.F."/>
        </authorList>
    </citation>
    <scope>NUCLEOTIDE SEQUENCE [LARGE SCALE GENOMIC DNA]</scope>
    <source>
        <strain evidence="1">CG12_big_fil_rev_8_21_14_0_65_43_15</strain>
    </source>
</reference>
<accession>A0A2J0LI00</accession>
<feature type="non-terminal residue" evidence="1">
    <location>
        <position position="1"/>
    </location>
</feature>
<gene>
    <name evidence="1" type="ORF">COW11_02895</name>
</gene>
<dbReference type="EMBL" id="PFGP01000066">
    <property type="protein sequence ID" value="PIW66494.1"/>
    <property type="molecule type" value="Genomic_DNA"/>
</dbReference>
<evidence type="ECO:0000313" key="2">
    <source>
        <dbReference type="Proteomes" id="UP000231267"/>
    </source>
</evidence>
<comment type="caution">
    <text evidence="1">The sequence shown here is derived from an EMBL/GenBank/DDBJ whole genome shotgun (WGS) entry which is preliminary data.</text>
</comment>
<sequence length="561" mass="60260">KELKMNTFKRVVSVITVVTFIFSLGPLPSAMALRPKNAEGETAKAVGGDIKAAAAPLATGRASGSLGTAPATGEAKAEGQISEAEIQRVVDMCGTDFSLSATAKAAIESYLRGGQLVDSVELLSNEQAQTIVDSESRVIGDRYARIILIAAKLSAQHGFYALGKSGIGSYLEDSEQIEFPAQCIQMDTGVDSRTAYAILAEAKSLYDEAAAAPAWGEALRARANELLNTDPEKDKLGRLIFAVFLAWKSRADGKPDGVVDGWFALLDNLDTSNDQLPVKFSEVMAGKQPYDRFWDDINLNWLKVKLTTAFKEVFTDGFLTNNPKTGPARLAEKDLYFELAAKLFAGAAAAQAQAIGVISVGLKAKIGTILDETSSIAALRNVMELQAMVNLQGAVDRAKTTLGTFREERPETSIKGGYAGNVELLRERLSSLGDSVTWVKNILYPSGSSTIGQGKFTDVISDILDVLRQLPEPTTAPVAGRNVLLLGAAGDLRAFVEEFAFDNSITDIHIEALPEASDEVIKGYDLVVRVVDGKYQLVEFGTVTFESSDIAEVRTQINAWV</sequence>
<dbReference type="Proteomes" id="UP000231267">
    <property type="component" value="Unassembled WGS sequence"/>
</dbReference>
<dbReference type="AlphaFoldDB" id="A0A2J0LI00"/>
<proteinExistence type="predicted"/>
<protein>
    <submittedName>
        <fullName evidence="1">Uncharacterized protein</fullName>
    </submittedName>
</protein>
<organism evidence="1 2">
    <name type="scientific">Candidatus Taenaricola geysiri</name>
    <dbReference type="NCBI Taxonomy" id="1974752"/>
    <lineage>
        <taxon>Bacteria</taxon>
        <taxon>Pseudomonadati</taxon>
        <taxon>Candidatus Omnitrophota</taxon>
        <taxon>Candidatus Taenaricola</taxon>
    </lineage>
</organism>
<name>A0A2J0LI00_9BACT</name>